<organism evidence="1 2">
    <name type="scientific">Aristolochia fimbriata</name>
    <name type="common">White veined hardy Dutchman's pipe vine</name>
    <dbReference type="NCBI Taxonomy" id="158543"/>
    <lineage>
        <taxon>Eukaryota</taxon>
        <taxon>Viridiplantae</taxon>
        <taxon>Streptophyta</taxon>
        <taxon>Embryophyta</taxon>
        <taxon>Tracheophyta</taxon>
        <taxon>Spermatophyta</taxon>
        <taxon>Magnoliopsida</taxon>
        <taxon>Magnoliidae</taxon>
        <taxon>Piperales</taxon>
        <taxon>Aristolochiaceae</taxon>
        <taxon>Aristolochia</taxon>
    </lineage>
</organism>
<dbReference type="AlphaFoldDB" id="A0AAV7EXJ7"/>
<dbReference type="Proteomes" id="UP000825729">
    <property type="component" value="Unassembled WGS sequence"/>
</dbReference>
<sequence length="71" mass="7463">MQRRGNKLNNRNSGYKIFEADIPLLDYTIWVLGPPEPGVPGGLNPGIPGGTNPGVLLGGLNPGGLEPEPYP</sequence>
<proteinExistence type="predicted"/>
<protein>
    <submittedName>
        <fullName evidence="1">Uncharacterized protein</fullName>
    </submittedName>
</protein>
<dbReference type="EMBL" id="JAINDJ010000003">
    <property type="protein sequence ID" value="KAG9452371.1"/>
    <property type="molecule type" value="Genomic_DNA"/>
</dbReference>
<reference evidence="1 2" key="1">
    <citation type="submission" date="2021-07" db="EMBL/GenBank/DDBJ databases">
        <title>The Aristolochia fimbriata genome: insights into angiosperm evolution, floral development and chemical biosynthesis.</title>
        <authorList>
            <person name="Jiao Y."/>
        </authorList>
    </citation>
    <scope>NUCLEOTIDE SEQUENCE [LARGE SCALE GENOMIC DNA]</scope>
    <source>
        <strain evidence="1">IBCAS-2021</strain>
        <tissue evidence="1">Leaf</tissue>
    </source>
</reference>
<evidence type="ECO:0000313" key="2">
    <source>
        <dbReference type="Proteomes" id="UP000825729"/>
    </source>
</evidence>
<name>A0AAV7EXJ7_ARIFI</name>
<evidence type="ECO:0000313" key="1">
    <source>
        <dbReference type="EMBL" id="KAG9452371.1"/>
    </source>
</evidence>
<gene>
    <name evidence="1" type="ORF">H6P81_005275</name>
</gene>
<keyword evidence="2" id="KW-1185">Reference proteome</keyword>
<accession>A0AAV7EXJ7</accession>
<comment type="caution">
    <text evidence="1">The sequence shown here is derived from an EMBL/GenBank/DDBJ whole genome shotgun (WGS) entry which is preliminary data.</text>
</comment>